<organism evidence="2 3">
    <name type="scientific">Deinococcus rubellus</name>
    <dbReference type="NCBI Taxonomy" id="1889240"/>
    <lineage>
        <taxon>Bacteria</taxon>
        <taxon>Thermotogati</taxon>
        <taxon>Deinococcota</taxon>
        <taxon>Deinococci</taxon>
        <taxon>Deinococcales</taxon>
        <taxon>Deinococcaceae</taxon>
        <taxon>Deinococcus</taxon>
    </lineage>
</organism>
<sequence length="62" mass="6132">MRRPGLLTLLLLVILLLCAGLIYLDQTGALGGAGTSSSFGPGPTHSGSSGSGTTNDPYGGLK</sequence>
<feature type="region of interest" description="Disordered" evidence="1">
    <location>
        <begin position="34"/>
        <end position="62"/>
    </location>
</feature>
<evidence type="ECO:0000313" key="2">
    <source>
        <dbReference type="EMBL" id="UWX65071.1"/>
    </source>
</evidence>
<dbReference type="Proteomes" id="UP001060261">
    <property type="component" value="Chromosome"/>
</dbReference>
<dbReference type="RefSeq" id="WP_260561329.1">
    <property type="nucleotide sequence ID" value="NZ_BAABEC010000191.1"/>
</dbReference>
<gene>
    <name evidence="2" type="ORF">N0D28_05285</name>
</gene>
<protein>
    <submittedName>
        <fullName evidence="2">Uncharacterized protein</fullName>
    </submittedName>
</protein>
<proteinExistence type="predicted"/>
<dbReference type="EMBL" id="CP104213">
    <property type="protein sequence ID" value="UWX65071.1"/>
    <property type="molecule type" value="Genomic_DNA"/>
</dbReference>
<reference evidence="2" key="1">
    <citation type="submission" date="2022-09" db="EMBL/GenBank/DDBJ databases">
        <title>genome sequence of Deinococcus rubellus.</title>
        <authorList>
            <person name="Srinivasan S."/>
        </authorList>
    </citation>
    <scope>NUCLEOTIDE SEQUENCE</scope>
    <source>
        <strain evidence="2">Ant6</strain>
    </source>
</reference>
<accession>A0ABY5YK46</accession>
<name>A0ABY5YK46_9DEIO</name>
<feature type="compositionally biased region" description="Low complexity" evidence="1">
    <location>
        <begin position="35"/>
        <end position="54"/>
    </location>
</feature>
<evidence type="ECO:0000256" key="1">
    <source>
        <dbReference type="SAM" id="MobiDB-lite"/>
    </source>
</evidence>
<evidence type="ECO:0000313" key="3">
    <source>
        <dbReference type="Proteomes" id="UP001060261"/>
    </source>
</evidence>
<keyword evidence="3" id="KW-1185">Reference proteome</keyword>